<reference evidence="3 4" key="1">
    <citation type="submission" date="2013-07" db="EMBL/GenBank/DDBJ databases">
        <authorList>
            <person name="Weinstock G."/>
            <person name="Sodergren E."/>
            <person name="Wylie T."/>
            <person name="Fulton L."/>
            <person name="Fulton R."/>
            <person name="Fronick C."/>
            <person name="O'Laughlin M."/>
            <person name="Godfrey J."/>
            <person name="Miner T."/>
            <person name="Herter B."/>
            <person name="Appelbaum E."/>
            <person name="Cordes M."/>
            <person name="Lek S."/>
            <person name="Wollam A."/>
            <person name="Pepin K.H."/>
            <person name="Palsikar V.B."/>
            <person name="Mitreva M."/>
            <person name="Wilson R.K."/>
        </authorList>
    </citation>
    <scope>NUCLEOTIDE SEQUENCE [LARGE SCALE GENOMIC DNA]</scope>
    <source>
        <strain evidence="3 4">ATCC 14940</strain>
    </source>
</reference>
<dbReference type="EMBL" id="AWSU01000135">
    <property type="protein sequence ID" value="ERI78002.1"/>
    <property type="molecule type" value="Genomic_DNA"/>
</dbReference>
<gene>
    <name evidence="3" type="ORF">CLOSYM_01724</name>
</gene>
<feature type="transmembrane region" description="Helical" evidence="1">
    <location>
        <begin position="105"/>
        <end position="132"/>
    </location>
</feature>
<feature type="domain" description="Nucleoside transporter/FeoB GTPase Gate" evidence="2">
    <location>
        <begin position="154"/>
        <end position="244"/>
    </location>
</feature>
<feature type="transmembrane region" description="Helical" evidence="1">
    <location>
        <begin position="227"/>
        <end position="247"/>
    </location>
</feature>
<dbReference type="Proteomes" id="UP000016491">
    <property type="component" value="Unassembled WGS sequence"/>
</dbReference>
<feature type="transmembrane region" description="Helical" evidence="1">
    <location>
        <begin position="382"/>
        <end position="400"/>
    </location>
</feature>
<dbReference type="AlphaFoldDB" id="A0ABC9TZC9"/>
<feature type="transmembrane region" description="Helical" evidence="1">
    <location>
        <begin position="339"/>
        <end position="362"/>
    </location>
</feature>
<organism evidence="3 4">
    <name type="scientific">[Clostridium] symbiosum ATCC 14940</name>
    <dbReference type="NCBI Taxonomy" id="411472"/>
    <lineage>
        <taxon>Bacteria</taxon>
        <taxon>Bacillati</taxon>
        <taxon>Bacillota</taxon>
        <taxon>Clostridia</taxon>
        <taxon>Lachnospirales</taxon>
        <taxon>Lachnospiraceae</taxon>
        <taxon>Otoolea</taxon>
    </lineage>
</organism>
<feature type="transmembrane region" description="Helical" evidence="1">
    <location>
        <begin position="152"/>
        <end position="175"/>
    </location>
</feature>
<sequence>MCIFRNKRVRKKEDIYMEKTAATGKSSNGALLKFLVFSVFGVFFFFINVSIGGVSKVPLIHLIDNAKAALGLPAGYVLVMVISLLVLACSIWGRTSNPPSIIKEYFANIGVFNSICYLLAAIFGVMVVFEIGPACILDPAVGTSSLKIARDVFFAIVVSGFFVTTLLEYGLLEFFGTILEPVMRVVFKLPGKASVDALTSFVCSPAVGVMVTSNLYKGNVYTAKESVSITTSFSFVSLGAYAFLSGLAGCEDYYSVIILCSLLLAFVVAAIMIRIPPISRKGDTFYNGSAQTQEQRKPQKFSTEIFVQAYRTALEKAGNTKPQAFINAFTSSMIFGCKVVSYVISLSIICLVLANYTPVITWLGIPIRPVLELLRIPDAQTIAPSAIAAFVAMSLPATLISGTGVSVMAGFYIVVLSTCQVIFFTESANAMLDSAIPVNFADLVVIFLERTVLLIPLVAIVTHIVFGM</sequence>
<dbReference type="InterPro" id="IPR011642">
    <property type="entry name" value="Gate_dom"/>
</dbReference>
<keyword evidence="1" id="KW-1133">Transmembrane helix</keyword>
<evidence type="ECO:0000313" key="3">
    <source>
        <dbReference type="EMBL" id="ERI78002.1"/>
    </source>
</evidence>
<feature type="transmembrane region" description="Helical" evidence="1">
    <location>
        <begin position="34"/>
        <end position="54"/>
    </location>
</feature>
<proteinExistence type="predicted"/>
<feature type="transmembrane region" description="Helical" evidence="1">
    <location>
        <begin position="407"/>
        <end position="424"/>
    </location>
</feature>
<name>A0ABC9TZC9_CLOSY</name>
<keyword evidence="1" id="KW-0812">Transmembrane</keyword>
<dbReference type="Pfam" id="PF07670">
    <property type="entry name" value="Gate"/>
    <property type="match status" value="1"/>
</dbReference>
<accession>A0ABC9TZC9</accession>
<feature type="transmembrane region" description="Helical" evidence="1">
    <location>
        <begin position="74"/>
        <end position="93"/>
    </location>
</feature>
<keyword evidence="1" id="KW-0472">Membrane</keyword>
<evidence type="ECO:0000259" key="2">
    <source>
        <dbReference type="Pfam" id="PF07670"/>
    </source>
</evidence>
<comment type="caution">
    <text evidence="3">The sequence shown here is derived from an EMBL/GenBank/DDBJ whole genome shotgun (WGS) entry which is preliminary data.</text>
</comment>
<feature type="transmembrane region" description="Helical" evidence="1">
    <location>
        <begin position="444"/>
        <end position="466"/>
    </location>
</feature>
<feature type="transmembrane region" description="Helical" evidence="1">
    <location>
        <begin position="253"/>
        <end position="273"/>
    </location>
</feature>
<evidence type="ECO:0000256" key="1">
    <source>
        <dbReference type="SAM" id="Phobius"/>
    </source>
</evidence>
<protein>
    <submittedName>
        <fullName evidence="3">ATP synthase F0, A subunit</fullName>
    </submittedName>
</protein>
<evidence type="ECO:0000313" key="4">
    <source>
        <dbReference type="Proteomes" id="UP000016491"/>
    </source>
</evidence>